<organism evidence="7 8">
    <name type="scientific">Sphingobacterium kitahiroshimense</name>
    <dbReference type="NCBI Taxonomy" id="470446"/>
    <lineage>
        <taxon>Bacteria</taxon>
        <taxon>Pseudomonadati</taxon>
        <taxon>Bacteroidota</taxon>
        <taxon>Sphingobacteriia</taxon>
        <taxon>Sphingobacteriales</taxon>
        <taxon>Sphingobacteriaceae</taxon>
        <taxon>Sphingobacterium</taxon>
    </lineage>
</organism>
<evidence type="ECO:0000259" key="6">
    <source>
        <dbReference type="Pfam" id="PF14237"/>
    </source>
</evidence>
<sequence length="177" mass="19652">MKKYFYTDGYTNFGPFTLEELKYKNITPETNVWYEGMGDWRKASEVPELAALFSSNIASPPNPPNPFQATGQSPFNQSADPQNKAYDPFLNTVPKTWLVESILVTILCCLPFGIAGIINAAKVESRFYAGDLQGAQRASDEAKKWTKIGFIVSIVMTVLYVLLMILGVVGSIFNYGN</sequence>
<dbReference type="RefSeq" id="WP_183914907.1">
    <property type="nucleotide sequence ID" value="NZ_JBDJLH010000001.1"/>
</dbReference>
<name>A0ABV0BZ63_9SPHI</name>
<evidence type="ECO:0000256" key="3">
    <source>
        <dbReference type="ARBA" id="ARBA00022989"/>
    </source>
</evidence>
<dbReference type="Proteomes" id="UP001409291">
    <property type="component" value="Unassembled WGS sequence"/>
</dbReference>
<feature type="transmembrane region" description="Helical" evidence="5">
    <location>
        <begin position="97"/>
        <end position="118"/>
    </location>
</feature>
<protein>
    <submittedName>
        <fullName evidence="7">CD225/dispanin family protein</fullName>
    </submittedName>
</protein>
<feature type="transmembrane region" description="Helical" evidence="5">
    <location>
        <begin position="148"/>
        <end position="173"/>
    </location>
</feature>
<dbReference type="InterPro" id="IPR051423">
    <property type="entry name" value="CD225/Dispanin"/>
</dbReference>
<accession>A0ABV0BZ63</accession>
<dbReference type="InterPro" id="IPR007593">
    <property type="entry name" value="CD225/Dispanin_fam"/>
</dbReference>
<dbReference type="Pfam" id="PF14237">
    <property type="entry name" value="GYF_2"/>
    <property type="match status" value="1"/>
</dbReference>
<evidence type="ECO:0000256" key="5">
    <source>
        <dbReference type="SAM" id="Phobius"/>
    </source>
</evidence>
<keyword evidence="8" id="KW-1185">Reference proteome</keyword>
<dbReference type="PANTHER" id="PTHR14948">
    <property type="entry name" value="NG5"/>
    <property type="match status" value="1"/>
</dbReference>
<dbReference type="InterPro" id="IPR025640">
    <property type="entry name" value="GYF_2"/>
</dbReference>
<keyword evidence="2 5" id="KW-0812">Transmembrane</keyword>
<evidence type="ECO:0000256" key="2">
    <source>
        <dbReference type="ARBA" id="ARBA00022692"/>
    </source>
</evidence>
<evidence type="ECO:0000256" key="4">
    <source>
        <dbReference type="ARBA" id="ARBA00023136"/>
    </source>
</evidence>
<comment type="caution">
    <text evidence="7">The sequence shown here is derived from an EMBL/GenBank/DDBJ whole genome shotgun (WGS) entry which is preliminary data.</text>
</comment>
<gene>
    <name evidence="7" type="ORF">ABE541_22535</name>
</gene>
<dbReference type="Pfam" id="PF04505">
    <property type="entry name" value="CD225"/>
    <property type="match status" value="1"/>
</dbReference>
<evidence type="ECO:0000256" key="1">
    <source>
        <dbReference type="ARBA" id="ARBA00004370"/>
    </source>
</evidence>
<feature type="domain" description="GYF" evidence="6">
    <location>
        <begin position="4"/>
        <end position="49"/>
    </location>
</feature>
<dbReference type="PANTHER" id="PTHR14948:SF44">
    <property type="entry name" value="PROLINE-RICH TRANSMEMBRANE PROTEIN 1-LIKE"/>
    <property type="match status" value="1"/>
</dbReference>
<keyword evidence="4 5" id="KW-0472">Membrane</keyword>
<evidence type="ECO:0000313" key="7">
    <source>
        <dbReference type="EMBL" id="MEN5380061.1"/>
    </source>
</evidence>
<dbReference type="EMBL" id="JBDJNQ010000013">
    <property type="protein sequence ID" value="MEN5380061.1"/>
    <property type="molecule type" value="Genomic_DNA"/>
</dbReference>
<reference evidence="7 8" key="1">
    <citation type="submission" date="2024-04" db="EMBL/GenBank/DDBJ databases">
        <title>WGS of bacteria from Torrens River.</title>
        <authorList>
            <person name="Wyrsch E.R."/>
            <person name="Drigo B."/>
        </authorList>
    </citation>
    <scope>NUCLEOTIDE SEQUENCE [LARGE SCALE GENOMIC DNA]</scope>
    <source>
        <strain evidence="7 8">TWI391</strain>
    </source>
</reference>
<evidence type="ECO:0000313" key="8">
    <source>
        <dbReference type="Proteomes" id="UP001409291"/>
    </source>
</evidence>
<proteinExistence type="predicted"/>
<keyword evidence="3 5" id="KW-1133">Transmembrane helix</keyword>
<comment type="subcellular location">
    <subcellularLocation>
        <location evidence="1">Membrane</location>
    </subcellularLocation>
</comment>